<dbReference type="PANTHER" id="PTHR30177:SF33">
    <property type="entry name" value="POSSIBLE OSMOPROTECTANT (GLYCINE BETAINE_CARNITINE_CHOLINE_L-PROLINE) TRANSPORT INTEGRAL MEMBRANE PROTEIN ABC TRANSPORTER PROZ"/>
    <property type="match status" value="1"/>
</dbReference>
<dbReference type="CDD" id="cd06261">
    <property type="entry name" value="TM_PBP2"/>
    <property type="match status" value="1"/>
</dbReference>
<evidence type="ECO:0000256" key="4">
    <source>
        <dbReference type="ARBA" id="ARBA00022989"/>
    </source>
</evidence>
<evidence type="ECO:0000313" key="9">
    <source>
        <dbReference type="EMBL" id="HJD50209.1"/>
    </source>
</evidence>
<feature type="transmembrane region" description="Helical" evidence="6">
    <location>
        <begin position="94"/>
        <end position="114"/>
    </location>
</feature>
<dbReference type="Gene3D" id="1.10.3720.10">
    <property type="entry name" value="MetI-like"/>
    <property type="match status" value="1"/>
</dbReference>
<sequence>MLQQAWAFLTDPAQWTGADGVGVRLGEHLAITAVAMLFAMLIAIPVGLMIGHSGRGRVAVVGVSGALRALPSLGLLTILALWLPNGVGRPEIPATIVLVILAIPPILAGAYAGVEAIPAEITQSARAVGHTEWQVLSQVEVPLARASIFDGIRSATLQVIATATLCSYLGLGGLGRYLLDGLATRDYPMVLAGAITVIALALLVEGLLAAVGALVLRRAISPSRTVDEENASRTETATVPFHAGDRR</sequence>
<dbReference type="GO" id="GO:0031460">
    <property type="term" value="P:glycine betaine transport"/>
    <property type="evidence" value="ECO:0007669"/>
    <property type="project" value="TreeGrafter"/>
</dbReference>
<comment type="similarity">
    <text evidence="6">Belongs to the binding-protein-dependent transport system permease family.</text>
</comment>
<dbReference type="Proteomes" id="UP000823907">
    <property type="component" value="Unassembled WGS sequence"/>
</dbReference>
<dbReference type="AlphaFoldDB" id="A0A9D2UD11"/>
<comment type="subcellular location">
    <subcellularLocation>
        <location evidence="6">Cell membrane</location>
        <topology evidence="6">Multi-pass membrane protein</topology>
    </subcellularLocation>
    <subcellularLocation>
        <location evidence="1">Membrane</location>
        <topology evidence="1">Multi-pass membrane protein</topology>
    </subcellularLocation>
</comment>
<dbReference type="PANTHER" id="PTHR30177">
    <property type="entry name" value="GLYCINE BETAINE/L-PROLINE TRANSPORT SYSTEM PERMEASE PROTEIN PROW"/>
    <property type="match status" value="1"/>
</dbReference>
<keyword evidence="2 6" id="KW-0813">Transport</keyword>
<evidence type="ECO:0000256" key="6">
    <source>
        <dbReference type="RuleBase" id="RU363032"/>
    </source>
</evidence>
<protein>
    <submittedName>
        <fullName evidence="9">ABC transporter permease</fullName>
    </submittedName>
</protein>
<dbReference type="GO" id="GO:0005886">
    <property type="term" value="C:plasma membrane"/>
    <property type="evidence" value="ECO:0007669"/>
    <property type="project" value="UniProtKB-SubCell"/>
</dbReference>
<feature type="domain" description="ABC transmembrane type-1" evidence="8">
    <location>
        <begin position="25"/>
        <end position="208"/>
    </location>
</feature>
<dbReference type="EMBL" id="DWUR01000157">
    <property type="protein sequence ID" value="HJD50209.1"/>
    <property type="molecule type" value="Genomic_DNA"/>
</dbReference>
<feature type="transmembrane region" description="Helical" evidence="6">
    <location>
        <begin position="155"/>
        <end position="179"/>
    </location>
</feature>
<evidence type="ECO:0000256" key="3">
    <source>
        <dbReference type="ARBA" id="ARBA00022692"/>
    </source>
</evidence>
<evidence type="ECO:0000256" key="7">
    <source>
        <dbReference type="SAM" id="MobiDB-lite"/>
    </source>
</evidence>
<accession>A0A9D2UD11</accession>
<gene>
    <name evidence="9" type="ORF">H9907_09025</name>
</gene>
<feature type="transmembrane region" description="Helical" evidence="6">
    <location>
        <begin position="58"/>
        <end position="82"/>
    </location>
</feature>
<evidence type="ECO:0000259" key="8">
    <source>
        <dbReference type="PROSITE" id="PS50928"/>
    </source>
</evidence>
<dbReference type="InterPro" id="IPR000515">
    <property type="entry name" value="MetI-like"/>
</dbReference>
<keyword evidence="4 6" id="KW-1133">Transmembrane helix</keyword>
<evidence type="ECO:0000256" key="1">
    <source>
        <dbReference type="ARBA" id="ARBA00004141"/>
    </source>
</evidence>
<feature type="transmembrane region" description="Helical" evidence="6">
    <location>
        <begin position="29"/>
        <end position="51"/>
    </location>
</feature>
<keyword evidence="3 6" id="KW-0812">Transmembrane</keyword>
<dbReference type="InterPro" id="IPR051204">
    <property type="entry name" value="ABC_transp_perm/SBD"/>
</dbReference>
<feature type="region of interest" description="Disordered" evidence="7">
    <location>
        <begin position="226"/>
        <end position="247"/>
    </location>
</feature>
<comment type="caution">
    <text evidence="9">The sequence shown here is derived from an EMBL/GenBank/DDBJ whole genome shotgun (WGS) entry which is preliminary data.</text>
</comment>
<reference evidence="9" key="2">
    <citation type="submission" date="2021-04" db="EMBL/GenBank/DDBJ databases">
        <authorList>
            <person name="Gilroy R."/>
        </authorList>
    </citation>
    <scope>NUCLEOTIDE SEQUENCE</scope>
    <source>
        <strain evidence="9">5925</strain>
    </source>
</reference>
<dbReference type="GO" id="GO:0055085">
    <property type="term" value="P:transmembrane transport"/>
    <property type="evidence" value="ECO:0007669"/>
    <property type="project" value="InterPro"/>
</dbReference>
<feature type="transmembrane region" description="Helical" evidence="6">
    <location>
        <begin position="191"/>
        <end position="216"/>
    </location>
</feature>
<dbReference type="Pfam" id="PF00528">
    <property type="entry name" value="BPD_transp_1"/>
    <property type="match status" value="1"/>
</dbReference>
<dbReference type="PROSITE" id="PS50928">
    <property type="entry name" value="ABC_TM1"/>
    <property type="match status" value="1"/>
</dbReference>
<dbReference type="InterPro" id="IPR035906">
    <property type="entry name" value="MetI-like_sf"/>
</dbReference>
<keyword evidence="5 6" id="KW-0472">Membrane</keyword>
<evidence type="ECO:0000313" key="10">
    <source>
        <dbReference type="Proteomes" id="UP000823907"/>
    </source>
</evidence>
<name>A0A9D2UD11_9CORY</name>
<dbReference type="SUPFAM" id="SSF161098">
    <property type="entry name" value="MetI-like"/>
    <property type="match status" value="1"/>
</dbReference>
<evidence type="ECO:0000256" key="2">
    <source>
        <dbReference type="ARBA" id="ARBA00022448"/>
    </source>
</evidence>
<organism evidence="9 10">
    <name type="scientific">Candidatus Corynebacterium intestinavium</name>
    <dbReference type="NCBI Taxonomy" id="2838531"/>
    <lineage>
        <taxon>Bacteria</taxon>
        <taxon>Bacillati</taxon>
        <taxon>Actinomycetota</taxon>
        <taxon>Actinomycetes</taxon>
        <taxon>Mycobacteriales</taxon>
        <taxon>Corynebacteriaceae</taxon>
        <taxon>Corynebacterium</taxon>
    </lineage>
</organism>
<evidence type="ECO:0000256" key="5">
    <source>
        <dbReference type="ARBA" id="ARBA00023136"/>
    </source>
</evidence>
<reference evidence="9" key="1">
    <citation type="journal article" date="2021" name="PeerJ">
        <title>Extensive microbial diversity within the chicken gut microbiome revealed by metagenomics and culture.</title>
        <authorList>
            <person name="Gilroy R."/>
            <person name="Ravi A."/>
            <person name="Getino M."/>
            <person name="Pursley I."/>
            <person name="Horton D.L."/>
            <person name="Alikhan N.F."/>
            <person name="Baker D."/>
            <person name="Gharbi K."/>
            <person name="Hall N."/>
            <person name="Watson M."/>
            <person name="Adriaenssens E.M."/>
            <person name="Foster-Nyarko E."/>
            <person name="Jarju S."/>
            <person name="Secka A."/>
            <person name="Antonio M."/>
            <person name="Oren A."/>
            <person name="Chaudhuri R.R."/>
            <person name="La Ragione R."/>
            <person name="Hildebrand F."/>
            <person name="Pallen M.J."/>
        </authorList>
    </citation>
    <scope>NUCLEOTIDE SEQUENCE</scope>
    <source>
        <strain evidence="9">5925</strain>
    </source>
</reference>
<proteinExistence type="inferred from homology"/>